<evidence type="ECO:0000259" key="1">
    <source>
        <dbReference type="Pfam" id="PF11741"/>
    </source>
</evidence>
<proteinExistence type="predicted"/>
<dbReference type="EMBL" id="RSCJ01000024">
    <property type="protein sequence ID" value="RUR75572.1"/>
    <property type="molecule type" value="Genomic_DNA"/>
</dbReference>
<keyword evidence="3" id="KW-1185">Reference proteome</keyword>
<accession>A0A433N329</accession>
<comment type="caution">
    <text evidence="2">The sequence shown here is derived from an EMBL/GenBank/DDBJ whole genome shotgun (WGS) entry which is preliminary data.</text>
</comment>
<gene>
    <name evidence="2" type="ORF">PCC6912_48030</name>
</gene>
<dbReference type="Pfam" id="PF11741">
    <property type="entry name" value="AMIN"/>
    <property type="match status" value="1"/>
</dbReference>
<sequence>MKLQKLLSILLITNSFWMLIVSPATAEIVEGISKRKIRQLSEIELPITSAQKLVQTPILPTAPSSEVIQVTGVKANPTDKGVEVILQTSQGQQLQTINRSTGNNFIADISNAQLRLPNGEAFTFRSDKPIVGITEIMVTNFDANTIRVMVTGEACTNC</sequence>
<name>A0A433N329_CHLFR</name>
<reference evidence="2 3" key="1">
    <citation type="journal article" date="2019" name="Genome Biol. Evol.">
        <title>Day and night: Metabolic profiles and evolutionary relationships of six axenic non-marine cyanobacteria.</title>
        <authorList>
            <person name="Will S.E."/>
            <person name="Henke P."/>
            <person name="Boedeker C."/>
            <person name="Huang S."/>
            <person name="Brinkmann H."/>
            <person name="Rohde M."/>
            <person name="Jarek M."/>
            <person name="Friedl T."/>
            <person name="Seufert S."/>
            <person name="Schumacher M."/>
            <person name="Overmann J."/>
            <person name="Neumann-Schaal M."/>
            <person name="Petersen J."/>
        </authorList>
    </citation>
    <scope>NUCLEOTIDE SEQUENCE [LARGE SCALE GENOMIC DNA]</scope>
    <source>
        <strain evidence="2 3">PCC 6912</strain>
    </source>
</reference>
<dbReference type="AlphaFoldDB" id="A0A433N329"/>
<evidence type="ECO:0000313" key="3">
    <source>
        <dbReference type="Proteomes" id="UP000268857"/>
    </source>
</evidence>
<feature type="domain" description="AMIN" evidence="1">
    <location>
        <begin position="73"/>
        <end position="154"/>
    </location>
</feature>
<dbReference type="InterPro" id="IPR021731">
    <property type="entry name" value="AMIN_dom"/>
</dbReference>
<evidence type="ECO:0000313" key="2">
    <source>
        <dbReference type="EMBL" id="RUR75572.1"/>
    </source>
</evidence>
<organism evidence="2 3">
    <name type="scientific">Chlorogloeopsis fritschii PCC 6912</name>
    <dbReference type="NCBI Taxonomy" id="211165"/>
    <lineage>
        <taxon>Bacteria</taxon>
        <taxon>Bacillati</taxon>
        <taxon>Cyanobacteriota</taxon>
        <taxon>Cyanophyceae</taxon>
        <taxon>Nostocales</taxon>
        <taxon>Chlorogloeopsidaceae</taxon>
        <taxon>Chlorogloeopsis</taxon>
    </lineage>
</organism>
<dbReference type="RefSeq" id="WP_016875678.1">
    <property type="nucleotide sequence ID" value="NZ_AJLN01000098.1"/>
</dbReference>
<protein>
    <recommendedName>
        <fullName evidence="1">AMIN domain-containing protein</fullName>
    </recommendedName>
</protein>
<dbReference type="Proteomes" id="UP000268857">
    <property type="component" value="Unassembled WGS sequence"/>
</dbReference>
<dbReference type="STRING" id="211165.GCA_000317285_03766"/>